<evidence type="ECO:0000313" key="1">
    <source>
        <dbReference type="EMBL" id="PPE69786.1"/>
    </source>
</evidence>
<dbReference type="RefSeq" id="WP_104357535.1">
    <property type="nucleotide sequence ID" value="NZ_CALFFA010000032.1"/>
</dbReference>
<dbReference type="PANTHER" id="PTHR12526:SF627">
    <property type="entry name" value="D-RHAMNOSYLTRANSFERASE WBPZ"/>
    <property type="match status" value="1"/>
</dbReference>
<protein>
    <submittedName>
        <fullName evidence="1">LPS biosynthesis transferase</fullName>
    </submittedName>
</protein>
<gene>
    <name evidence="1" type="ORF">C1702_09895</name>
</gene>
<reference evidence="1 2" key="1">
    <citation type="submission" date="2018-02" db="EMBL/GenBank/DDBJ databases">
        <title>Reclassifiation of [Polyangium] brachysporum DSM 7029 as Guopingzhaonella breviflexa gen. nov., sp. nov., a member of the family Comamonadaceae.</title>
        <authorList>
            <person name="Tang B."/>
        </authorList>
    </citation>
    <scope>NUCLEOTIDE SEQUENCE [LARGE SCALE GENOMIC DNA]</scope>
    <source>
        <strain evidence="1 2">DSM 15344</strain>
    </source>
</reference>
<dbReference type="GO" id="GO:0016740">
    <property type="term" value="F:transferase activity"/>
    <property type="evidence" value="ECO:0007669"/>
    <property type="project" value="UniProtKB-KW"/>
</dbReference>
<keyword evidence="2" id="KW-1185">Reference proteome</keyword>
<dbReference type="SUPFAM" id="SSF53756">
    <property type="entry name" value="UDP-Glycosyltransferase/glycogen phosphorylase"/>
    <property type="match status" value="1"/>
</dbReference>
<comment type="caution">
    <text evidence="1">The sequence shown here is derived from an EMBL/GenBank/DDBJ whole genome shotgun (WGS) entry which is preliminary data.</text>
</comment>
<name>A0A2S5T4B0_9BURK</name>
<dbReference type="PANTHER" id="PTHR12526">
    <property type="entry name" value="GLYCOSYLTRANSFERASE"/>
    <property type="match status" value="1"/>
</dbReference>
<dbReference type="CDD" id="cd03801">
    <property type="entry name" value="GT4_PimA-like"/>
    <property type="match status" value="1"/>
</dbReference>
<dbReference type="Proteomes" id="UP000239406">
    <property type="component" value="Unassembled WGS sequence"/>
</dbReference>
<dbReference type="Gene3D" id="3.40.50.2000">
    <property type="entry name" value="Glycogen Phosphorylase B"/>
    <property type="match status" value="1"/>
</dbReference>
<organism evidence="1 2">
    <name type="scientific">Caldimonas thermodepolymerans</name>
    <dbReference type="NCBI Taxonomy" id="215580"/>
    <lineage>
        <taxon>Bacteria</taxon>
        <taxon>Pseudomonadati</taxon>
        <taxon>Pseudomonadota</taxon>
        <taxon>Betaproteobacteria</taxon>
        <taxon>Burkholderiales</taxon>
        <taxon>Sphaerotilaceae</taxon>
        <taxon>Caldimonas</taxon>
    </lineage>
</organism>
<accession>A0A2S5T4B0</accession>
<proteinExistence type="predicted"/>
<dbReference type="EMBL" id="PSNY01000009">
    <property type="protein sequence ID" value="PPE69786.1"/>
    <property type="molecule type" value="Genomic_DNA"/>
</dbReference>
<sequence>MPRRRLRVLTWHVHGNYLYYLTQVPHDFHLVTDDGRTPHHSGCSGALPWGDNVHEVHVSRIREMEFDVILFQSRDAWESEQHQLLGAAQRALPRIYLEHDPPQEHPTNTRHWVQDRNALLVHCTHFNALMWDSGITPVRVVEHGVKLLSPAAYRGERAEGLVVVNHLLRRGRRLGLDVYLQVREQVPLSLVGMGSLELAHAGGRGEVENHRLAEVMAGYRFFFNPIRYTSLGLSVIEAMMVGVPVVGLATTELANVIRSGDNGLVDTRLPVLVEAMQRLIDDPGLARAWGERGRRTALERFGIERFVRDWLAVFDEVTG</sequence>
<dbReference type="Pfam" id="PF13692">
    <property type="entry name" value="Glyco_trans_1_4"/>
    <property type="match status" value="1"/>
</dbReference>
<keyword evidence="1" id="KW-0808">Transferase</keyword>
<evidence type="ECO:0000313" key="2">
    <source>
        <dbReference type="Proteomes" id="UP000239406"/>
    </source>
</evidence>
<dbReference type="AlphaFoldDB" id="A0A2S5T4B0"/>